<dbReference type="InterPro" id="IPR013083">
    <property type="entry name" value="Znf_RING/FYVE/PHD"/>
</dbReference>
<reference evidence="6" key="1">
    <citation type="submission" date="2019-12" db="EMBL/GenBank/DDBJ databases">
        <title>Genome sequencing and annotation of Brassica cretica.</title>
        <authorList>
            <person name="Studholme D.J."/>
            <person name="Sarris P.F."/>
        </authorList>
    </citation>
    <scope>NUCLEOTIDE SEQUENCE</scope>
    <source>
        <strain evidence="6">PFS-102/07</strain>
        <tissue evidence="6">Leaf</tissue>
    </source>
</reference>
<dbReference type="PROSITE" id="PS51044">
    <property type="entry name" value="ZF_SP_RING"/>
    <property type="match status" value="1"/>
</dbReference>
<name>A0A8S9LJI7_BRACR</name>
<sequence>MSKTVRPVDGTGLPEKAAAALVNSFRLASVTQRLAFHIQAGSKSDVKEFQICCISLAKGIDFAIANNEIPKEVENLPSLLKQVCMYRNDVYTKTAVMVLMISVKHACKLGWFPDSEGQELIALADQMKNCFGTPENTSLAIQSPGGTLSQIMERFYPFVKLGHVLVSLQVKAGYTILAHDFHISKNMPHSPKERIRLFVVQTDNIDTSACLINPQEVSFMLNGKVVDKRVNISMDSGPQLPTNVTAILKYGTNLLQVMGDSKGHYIIVIAFTGTALPPEKPVLKEYIQSGAVESTPDSDIIEGPSRVSLRCPISHSRIKLPVKGQLCKHLQCFDFSNYVYINMRKPSWRCPHCNQPVSYPEIRLDQNMILKEAGHKAADVIIHAGGTWKVGRENNGNEEPVRDVIHDLEDPNSLFNAGPVVLDLTGDDENDADIELFGNADKVVDQKPHLADAQGQSINNNASKDPSAEDYCSIFNFSDVISLDQVMLDQLSTGTGQEYSQIPMPQDPTPVPASLTQAPAPQFSQVHASPVTPAGTYLNRISSQRSLMTSSSQVSVSV</sequence>
<dbReference type="InterPro" id="IPR004181">
    <property type="entry name" value="Znf_MIZ"/>
</dbReference>
<evidence type="ECO:0000256" key="2">
    <source>
        <dbReference type="ARBA" id="ARBA00022771"/>
    </source>
</evidence>
<keyword evidence="3" id="KW-0862">Zinc</keyword>
<evidence type="ECO:0000259" key="5">
    <source>
        <dbReference type="PROSITE" id="PS51044"/>
    </source>
</evidence>
<dbReference type="GO" id="GO:0061665">
    <property type="term" value="F:SUMO ligase activity"/>
    <property type="evidence" value="ECO:0007669"/>
    <property type="project" value="TreeGrafter"/>
</dbReference>
<dbReference type="GO" id="GO:0008270">
    <property type="term" value="F:zinc ion binding"/>
    <property type="evidence" value="ECO:0007669"/>
    <property type="project" value="UniProtKB-KW"/>
</dbReference>
<accession>A0A8S9LJI7</accession>
<dbReference type="GO" id="GO:0016925">
    <property type="term" value="P:protein sumoylation"/>
    <property type="evidence" value="ECO:0007669"/>
    <property type="project" value="TreeGrafter"/>
</dbReference>
<organism evidence="6">
    <name type="scientific">Brassica cretica</name>
    <name type="common">Mustard</name>
    <dbReference type="NCBI Taxonomy" id="69181"/>
    <lineage>
        <taxon>Eukaryota</taxon>
        <taxon>Viridiplantae</taxon>
        <taxon>Streptophyta</taxon>
        <taxon>Embryophyta</taxon>
        <taxon>Tracheophyta</taxon>
        <taxon>Spermatophyta</taxon>
        <taxon>Magnoliopsida</taxon>
        <taxon>eudicotyledons</taxon>
        <taxon>Gunneridae</taxon>
        <taxon>Pentapetalae</taxon>
        <taxon>rosids</taxon>
        <taxon>malvids</taxon>
        <taxon>Brassicales</taxon>
        <taxon>Brassicaceae</taxon>
        <taxon>Brassiceae</taxon>
        <taxon>Brassica</taxon>
    </lineage>
</organism>
<gene>
    <name evidence="6" type="ORF">F2Q70_00027442</name>
</gene>
<dbReference type="Gene3D" id="3.30.40.10">
    <property type="entry name" value="Zinc/RING finger domain, C3HC4 (zinc finger)"/>
    <property type="match status" value="1"/>
</dbReference>
<keyword evidence="2 4" id="KW-0863">Zinc-finger</keyword>
<dbReference type="Pfam" id="PF02891">
    <property type="entry name" value="zf-MIZ"/>
    <property type="match status" value="1"/>
</dbReference>
<comment type="caution">
    <text evidence="6">The sequence shown here is derived from an EMBL/GenBank/DDBJ whole genome shotgun (WGS) entry which is preliminary data.</text>
</comment>
<feature type="domain" description="SP-RING-type" evidence="5">
    <location>
        <begin position="296"/>
        <end position="383"/>
    </location>
</feature>
<proteinExistence type="predicted"/>
<keyword evidence="1" id="KW-0479">Metal-binding</keyword>
<protein>
    <recommendedName>
        <fullName evidence="5">SP-RING-type domain-containing protein</fullName>
    </recommendedName>
</protein>
<evidence type="ECO:0000256" key="1">
    <source>
        <dbReference type="ARBA" id="ARBA00022723"/>
    </source>
</evidence>
<dbReference type="GO" id="GO:0000785">
    <property type="term" value="C:chromatin"/>
    <property type="evidence" value="ECO:0007669"/>
    <property type="project" value="TreeGrafter"/>
</dbReference>
<evidence type="ECO:0000313" key="6">
    <source>
        <dbReference type="EMBL" id="KAF2605423.1"/>
    </source>
</evidence>
<dbReference type="PANTHER" id="PTHR10782">
    <property type="entry name" value="ZINC FINGER MIZ DOMAIN-CONTAINING PROTEIN"/>
    <property type="match status" value="1"/>
</dbReference>
<dbReference type="PANTHER" id="PTHR10782:SF79">
    <property type="entry name" value="SP-RING-TYPE DOMAIN-CONTAINING PROTEIN"/>
    <property type="match status" value="1"/>
</dbReference>
<dbReference type="EMBL" id="QGKY02000094">
    <property type="protein sequence ID" value="KAF2605423.1"/>
    <property type="molecule type" value="Genomic_DNA"/>
</dbReference>
<dbReference type="AlphaFoldDB" id="A0A8S9LJI7"/>
<evidence type="ECO:0000256" key="3">
    <source>
        <dbReference type="ARBA" id="ARBA00022833"/>
    </source>
</evidence>
<evidence type="ECO:0000256" key="4">
    <source>
        <dbReference type="PROSITE-ProRule" id="PRU00452"/>
    </source>
</evidence>
<dbReference type="CDD" id="cd16650">
    <property type="entry name" value="SP-RING_PIAS-like"/>
    <property type="match status" value="1"/>
</dbReference>